<dbReference type="EMBL" id="CP021023">
    <property type="protein sequence ID" value="ARN55884.1"/>
    <property type="molecule type" value="Genomic_DNA"/>
</dbReference>
<gene>
    <name evidence="1" type="ORF">STSP1_00251</name>
</gene>
<sequence>MASKNRKSLLVLAVLAVFICVSVFGVKLTVQRKAQAKVDAVFAGWETFCDIEYDKVNTSLMRQSVSIEDVKLSSPFLGGSIGSVRISDYKPGIEVQLPNGQTRPIPESMDVSFEEIAVPVTKNLESLSNNPLVADELFQEINSVVESLDLGDEIVINYNITSNSDFEKNEHFLNASLDFEGVFQFTEEVKVSGFDIAKFLVKAKKLQDQGVKNQMPHSEMLEIALEHISFELINETLIDKIFAAAAKQANQTPEVLRQQASAQIVNAQPGANAPDIARQLSIALLEMINGDRKRLKISASPQSAVRIEELVNAQNVEEAVEKLSLSIN</sequence>
<keyword evidence="2" id="KW-1185">Reference proteome</keyword>
<dbReference type="AlphaFoldDB" id="A0A1W6LJG7"/>
<protein>
    <submittedName>
        <fullName evidence="1">Uncharacterized protein</fullName>
    </submittedName>
</protein>
<dbReference type="Proteomes" id="UP000193334">
    <property type="component" value="Chromosome"/>
</dbReference>
<dbReference type="RefSeq" id="WP_123806944.1">
    <property type="nucleotide sequence ID" value="NZ_CP021023.1"/>
</dbReference>
<organism evidence="1 2">
    <name type="scientific">Sedimentisphaera salicampi</name>
    <dbReference type="NCBI Taxonomy" id="1941349"/>
    <lineage>
        <taxon>Bacteria</taxon>
        <taxon>Pseudomonadati</taxon>
        <taxon>Planctomycetota</taxon>
        <taxon>Phycisphaerae</taxon>
        <taxon>Sedimentisphaerales</taxon>
        <taxon>Sedimentisphaeraceae</taxon>
        <taxon>Sedimentisphaera</taxon>
    </lineage>
</organism>
<proteinExistence type="predicted"/>
<reference evidence="2" key="1">
    <citation type="submission" date="2017-04" db="EMBL/GenBank/DDBJ databases">
        <title>Comparative genomics and description of representatives of a novel lineage of planctomycetes thriving in anoxic sediments.</title>
        <authorList>
            <person name="Spring S."/>
            <person name="Bunk B."/>
            <person name="Sproer C."/>
        </authorList>
    </citation>
    <scope>NUCLEOTIDE SEQUENCE [LARGE SCALE GENOMIC DNA]</scope>
    <source>
        <strain evidence="2">ST-PulAB-D4</strain>
    </source>
</reference>
<dbReference type="OrthoDB" id="9898689at2"/>
<accession>A0A1W6LJG7</accession>
<dbReference type="STRING" id="1941349.STSP1_00251"/>
<dbReference type="KEGG" id="pbp:STSP1_00251"/>
<evidence type="ECO:0000313" key="1">
    <source>
        <dbReference type="EMBL" id="ARN55884.1"/>
    </source>
</evidence>
<name>A0A1W6LJG7_9BACT</name>
<evidence type="ECO:0000313" key="2">
    <source>
        <dbReference type="Proteomes" id="UP000193334"/>
    </source>
</evidence>